<accession>D7UX82</accession>
<keyword evidence="2" id="KW-1185">Reference proteome</keyword>
<evidence type="ECO:0000313" key="2">
    <source>
        <dbReference type="Proteomes" id="UP000010119"/>
    </source>
</evidence>
<dbReference type="EMBL" id="ACCR02000003">
    <property type="protein sequence ID" value="EFI84290.1"/>
    <property type="molecule type" value="Genomic_DNA"/>
</dbReference>
<dbReference type="AlphaFoldDB" id="D7UX82"/>
<dbReference type="Proteomes" id="UP000010119">
    <property type="component" value="Unassembled WGS sequence"/>
</dbReference>
<proteinExistence type="predicted"/>
<sequence>MKKDMQKSSRLFPTSGSLKKILWYTVFIEEKGESLWIKNN</sequence>
<gene>
    <name evidence="1" type="ORF">HMPREF0556_10843</name>
</gene>
<reference evidence="1" key="1">
    <citation type="submission" date="2010-06" db="EMBL/GenBank/DDBJ databases">
        <authorList>
            <person name="Muzny D."/>
            <person name="Qin X."/>
            <person name="Buhay C."/>
            <person name="Dugan-Rocha S."/>
            <person name="Ding Y."/>
            <person name="Chen G."/>
            <person name="Hawes A."/>
            <person name="Holder M."/>
            <person name="Jhangiani S."/>
            <person name="Johnson A."/>
            <person name="Khan Z."/>
            <person name="Li Z."/>
            <person name="Liu W."/>
            <person name="Liu X."/>
            <person name="Perez L."/>
            <person name="Shen H."/>
            <person name="Wang Q."/>
            <person name="Watt J."/>
            <person name="Xi L."/>
            <person name="Xin Y."/>
            <person name="Zhou J."/>
            <person name="Deng J."/>
            <person name="Jiang H."/>
            <person name="Liu Y."/>
            <person name="Qu J."/>
            <person name="Song X.-Z."/>
            <person name="Zhang L."/>
            <person name="Villasana D."/>
            <person name="Johnson A."/>
            <person name="Liu J."/>
            <person name="Liyanage D."/>
            <person name="Lorensuhewa L."/>
            <person name="Robinson T."/>
            <person name="Song A."/>
            <person name="Song B.-B."/>
            <person name="Dinh H."/>
            <person name="Thornton R."/>
            <person name="Coyle M."/>
            <person name="Francisco L."/>
            <person name="Jackson L."/>
            <person name="Javaid M."/>
            <person name="Korchina V."/>
            <person name="Kovar C."/>
            <person name="Mata R."/>
            <person name="Mathew T."/>
            <person name="Ngo R."/>
            <person name="Nguyen L."/>
            <person name="Nguyen N."/>
            <person name="Okwuonu G."/>
            <person name="Ongeri F."/>
            <person name="Pham C."/>
            <person name="Simmons D."/>
            <person name="Wilczek-Boney K."/>
            <person name="Hale W."/>
            <person name="Jakkamsetti A."/>
            <person name="Pham P."/>
            <person name="Ruth R."/>
            <person name="San Lucas F."/>
            <person name="Warren J."/>
            <person name="Zhang J."/>
            <person name="Zhao Z."/>
            <person name="Zhou C."/>
            <person name="Zhu D."/>
            <person name="Lee S."/>
            <person name="Bess C."/>
            <person name="Blankenburg K."/>
            <person name="Forbes L."/>
            <person name="Fu Q."/>
            <person name="Gubbala S."/>
            <person name="Hirani K."/>
            <person name="Jayaseelan J.C."/>
            <person name="Lara F."/>
            <person name="Munidasa M."/>
            <person name="Palculict T."/>
            <person name="Patil S."/>
            <person name="Pu L.-L."/>
            <person name="Saada N."/>
            <person name="Tang L."/>
            <person name="Weissenberger G."/>
            <person name="Zhu Y."/>
            <person name="Hemphill L."/>
            <person name="Shang Y."/>
            <person name="Youmans B."/>
            <person name="Ayvaz T."/>
            <person name="Ross M."/>
            <person name="Santibanez J."/>
            <person name="Aqrawi P."/>
            <person name="Gross S."/>
            <person name="Joshi V."/>
            <person name="Fowler G."/>
            <person name="Nazareth L."/>
            <person name="Reid J."/>
            <person name="Worley K."/>
            <person name="Petrosino J."/>
            <person name="Highlander S."/>
            <person name="Gibbs R."/>
        </authorList>
    </citation>
    <scope>NUCLEOTIDE SEQUENCE [LARGE SCALE GENOMIC DNA]</scope>
    <source>
        <strain evidence="1">DSM 20601</strain>
    </source>
</reference>
<evidence type="ECO:0000313" key="1">
    <source>
        <dbReference type="EMBL" id="EFI84290.1"/>
    </source>
</evidence>
<dbReference type="HOGENOM" id="CLU_3291934_0_0_9"/>
<name>D7UX82_LISGR</name>
<comment type="caution">
    <text evidence="1">The sequence shown here is derived from an EMBL/GenBank/DDBJ whole genome shotgun (WGS) entry which is preliminary data.</text>
</comment>
<organism evidence="1 2">
    <name type="scientific">Listeria grayi DSM 20601</name>
    <dbReference type="NCBI Taxonomy" id="525367"/>
    <lineage>
        <taxon>Bacteria</taxon>
        <taxon>Bacillati</taxon>
        <taxon>Bacillota</taxon>
        <taxon>Bacilli</taxon>
        <taxon>Bacillales</taxon>
        <taxon>Listeriaceae</taxon>
        <taxon>Listeria</taxon>
    </lineage>
</organism>
<protein>
    <submittedName>
        <fullName evidence="1">Uncharacterized protein</fullName>
    </submittedName>
</protein>